<dbReference type="RefSeq" id="WP_181234223.1">
    <property type="nucleotide sequence ID" value="NZ_PVNL01000117.1"/>
</dbReference>
<dbReference type="PANTHER" id="PTHR32071">
    <property type="entry name" value="TRANSCRIPTIONAL REGULATORY PROTEIN"/>
    <property type="match status" value="1"/>
</dbReference>
<dbReference type="Gene3D" id="3.40.50.300">
    <property type="entry name" value="P-loop containing nucleotide triphosphate hydrolases"/>
    <property type="match status" value="1"/>
</dbReference>
<evidence type="ECO:0000256" key="1">
    <source>
        <dbReference type="ARBA" id="ARBA00022741"/>
    </source>
</evidence>
<accession>A0A2S9Y7S3</accession>
<dbReference type="InterPro" id="IPR002078">
    <property type="entry name" value="Sigma_54_int"/>
</dbReference>
<gene>
    <name evidence="5" type="primary">ntrC_2</name>
    <name evidence="5" type="ORF">ENSA7_57540</name>
</gene>
<dbReference type="InterPro" id="IPR058031">
    <property type="entry name" value="AAA_lid_NorR"/>
</dbReference>
<dbReference type="Pfam" id="PF00498">
    <property type="entry name" value="FHA"/>
    <property type="match status" value="1"/>
</dbReference>
<organism evidence="5 6">
    <name type="scientific">Enhygromyxa salina</name>
    <dbReference type="NCBI Taxonomy" id="215803"/>
    <lineage>
        <taxon>Bacteria</taxon>
        <taxon>Pseudomonadati</taxon>
        <taxon>Myxococcota</taxon>
        <taxon>Polyangia</taxon>
        <taxon>Nannocystales</taxon>
        <taxon>Nannocystaceae</taxon>
        <taxon>Enhygromyxa</taxon>
    </lineage>
</organism>
<dbReference type="InterPro" id="IPR008984">
    <property type="entry name" value="SMAD_FHA_dom_sf"/>
</dbReference>
<dbReference type="Pfam" id="PF05225">
    <property type="entry name" value="HTH_psq"/>
    <property type="match status" value="1"/>
</dbReference>
<keyword evidence="2" id="KW-0067">ATP-binding</keyword>
<dbReference type="FunFam" id="3.40.50.300:FF:000006">
    <property type="entry name" value="DNA-binding transcriptional regulator NtrC"/>
    <property type="match status" value="1"/>
</dbReference>
<dbReference type="EMBL" id="PVNL01000117">
    <property type="protein sequence ID" value="PRQ01149.1"/>
    <property type="molecule type" value="Genomic_DNA"/>
</dbReference>
<reference evidence="5 6" key="1">
    <citation type="submission" date="2018-03" db="EMBL/GenBank/DDBJ databases">
        <title>Draft Genome Sequences of the Obligatory Marine Myxobacteria Enhygromyxa salina SWB007.</title>
        <authorList>
            <person name="Poehlein A."/>
            <person name="Moghaddam J.A."/>
            <person name="Harms H."/>
            <person name="Alanjari M."/>
            <person name="Koenig G.M."/>
            <person name="Daniel R."/>
            <person name="Schaeberle T.F."/>
        </authorList>
    </citation>
    <scope>NUCLEOTIDE SEQUENCE [LARGE SCALE GENOMIC DNA]</scope>
    <source>
        <strain evidence="5 6">SWB007</strain>
    </source>
</reference>
<dbReference type="Gene3D" id="2.60.200.20">
    <property type="match status" value="1"/>
</dbReference>
<keyword evidence="1" id="KW-0547">Nucleotide-binding</keyword>
<dbReference type="Pfam" id="PF25601">
    <property type="entry name" value="AAA_lid_14"/>
    <property type="match status" value="1"/>
</dbReference>
<dbReference type="Gene3D" id="1.10.8.60">
    <property type="match status" value="1"/>
</dbReference>
<dbReference type="AlphaFoldDB" id="A0A2S9Y7S3"/>
<dbReference type="SUPFAM" id="SSF52540">
    <property type="entry name" value="P-loop containing nucleoside triphosphate hydrolases"/>
    <property type="match status" value="1"/>
</dbReference>
<dbReference type="SUPFAM" id="SSF49879">
    <property type="entry name" value="SMAD/FHA domain"/>
    <property type="match status" value="1"/>
</dbReference>
<dbReference type="InterPro" id="IPR003593">
    <property type="entry name" value="AAA+_ATPase"/>
</dbReference>
<evidence type="ECO:0000256" key="2">
    <source>
        <dbReference type="ARBA" id="ARBA00022840"/>
    </source>
</evidence>
<comment type="caution">
    <text evidence="5">The sequence shown here is derived from an EMBL/GenBank/DDBJ whole genome shotgun (WGS) entry which is preliminary data.</text>
</comment>
<evidence type="ECO:0000259" key="3">
    <source>
        <dbReference type="PROSITE" id="PS50006"/>
    </source>
</evidence>
<dbReference type="PROSITE" id="PS50045">
    <property type="entry name" value="SIGMA54_INTERACT_4"/>
    <property type="match status" value="1"/>
</dbReference>
<protein>
    <submittedName>
        <fullName evidence="5">Nitrogen assimilation regulatory protein</fullName>
    </submittedName>
</protein>
<dbReference type="SMART" id="SM00240">
    <property type="entry name" value="FHA"/>
    <property type="match status" value="1"/>
</dbReference>
<dbReference type="Proteomes" id="UP000238823">
    <property type="component" value="Unassembled WGS sequence"/>
</dbReference>
<dbReference type="GO" id="GO:0005524">
    <property type="term" value="F:ATP binding"/>
    <property type="evidence" value="ECO:0007669"/>
    <property type="project" value="UniProtKB-KW"/>
</dbReference>
<dbReference type="PROSITE" id="PS50006">
    <property type="entry name" value="FHA_DOMAIN"/>
    <property type="match status" value="1"/>
</dbReference>
<dbReference type="InterPro" id="IPR007889">
    <property type="entry name" value="HTH_Psq"/>
</dbReference>
<proteinExistence type="predicted"/>
<evidence type="ECO:0000313" key="6">
    <source>
        <dbReference type="Proteomes" id="UP000238823"/>
    </source>
</evidence>
<dbReference type="InterPro" id="IPR027417">
    <property type="entry name" value="P-loop_NTPase"/>
</dbReference>
<dbReference type="GO" id="GO:0006355">
    <property type="term" value="P:regulation of DNA-templated transcription"/>
    <property type="evidence" value="ECO:0007669"/>
    <property type="project" value="InterPro"/>
</dbReference>
<dbReference type="Pfam" id="PF00158">
    <property type="entry name" value="Sigma54_activat"/>
    <property type="match status" value="1"/>
</dbReference>
<dbReference type="CDD" id="cd00009">
    <property type="entry name" value="AAA"/>
    <property type="match status" value="1"/>
</dbReference>
<feature type="domain" description="FHA" evidence="3">
    <location>
        <begin position="33"/>
        <end position="82"/>
    </location>
</feature>
<dbReference type="SMART" id="SM00382">
    <property type="entry name" value="AAA"/>
    <property type="match status" value="1"/>
</dbReference>
<name>A0A2S9Y7S3_9BACT</name>
<evidence type="ECO:0000313" key="5">
    <source>
        <dbReference type="EMBL" id="PRQ01149.1"/>
    </source>
</evidence>
<evidence type="ECO:0000259" key="4">
    <source>
        <dbReference type="PROSITE" id="PS50045"/>
    </source>
</evidence>
<feature type="domain" description="Sigma-54 factor interaction" evidence="4">
    <location>
        <begin position="142"/>
        <end position="370"/>
    </location>
</feature>
<dbReference type="CDD" id="cd00060">
    <property type="entry name" value="FHA"/>
    <property type="match status" value="1"/>
</dbReference>
<dbReference type="InterPro" id="IPR000253">
    <property type="entry name" value="FHA_dom"/>
</dbReference>
<dbReference type="GO" id="GO:0003677">
    <property type="term" value="F:DNA binding"/>
    <property type="evidence" value="ECO:0007669"/>
    <property type="project" value="InterPro"/>
</dbReference>
<sequence>MTDRLPRETDPHLRLALEFDDGRTRSLPHSEPLLIGSAEDCQVRISDRFASFRHARIVHTPKGYLIEDLGSTNGTLVDGVPITSAILEPGMSVEIGRVRLAITRIDKPVDEARPRRARGGPRGGLTTAPIVPIHPDKPTHRLIGRSQAMKTLRRELEKLALLPLPVLLRGETGTGKELAARTLHDFGTLPDTPFVAINCGAIPSGLFESELFGHQRGAFTGAHRDHAGVFVRAGHGTVFLDEVAELPAHAQAKLLRVLETRRLTPVGAEHEIEIDCHIIAATHRDLAAMVADGEFREDLYHRLGVVQLELPPLRRRRADIPVLLEHFIDLASAELGQEVVVSQAAVAEALVHTWPGNVRALRNAVLRAAALSEGPITAAELIPRIDVPRARGDQISLPRGTYAHMHAALLQKVVAEEGSIRRAARILDVPRSTLSAWMRRLDPGEPLQCQSA</sequence>